<comment type="similarity">
    <text evidence="3 11">Belongs to the ketopantoate reductase family.</text>
</comment>
<evidence type="ECO:0000256" key="8">
    <source>
        <dbReference type="ARBA" id="ARBA00023002"/>
    </source>
</evidence>
<dbReference type="EMBL" id="BMCJ01000001">
    <property type="protein sequence ID" value="GGC80547.1"/>
    <property type="molecule type" value="Genomic_DNA"/>
</dbReference>
<sequence>MEIGIIGGGATGMLLAHYLGDNHQVTLYVRRKEQAASIESKGIQLAVTNITTIIHVRQIDEGIRNHAILFVCVKQNHLDHLTPVLNKIADSTTVIFLQNGMAHIEKAKELSANVMVGVIEHGALKVSDHTVRHSGKGIIRVAYLTGSVDSISLVERLNQENFPFVLEPDYYPMLAKKLVINAVINPLTALFEIRNGQLLDNPFLTQLARQLCREACQVLHLDEIEEWTNVMQIARATAGNYSSMYKDITNGRTTEIDAITGYLLKNSTEQISGHALLLQAIKAKQYEKRKEGEDE</sequence>
<protein>
    <recommendedName>
        <fullName evidence="5 11">2-dehydropantoate 2-reductase</fullName>
        <ecNumber evidence="4 11">1.1.1.169</ecNumber>
    </recommendedName>
    <alternativeName>
        <fullName evidence="9 11">Ketopantoate reductase</fullName>
    </alternativeName>
</protein>
<keyword evidence="15" id="KW-1185">Reference proteome</keyword>
<evidence type="ECO:0000256" key="6">
    <source>
        <dbReference type="ARBA" id="ARBA00022655"/>
    </source>
</evidence>
<evidence type="ECO:0000256" key="4">
    <source>
        <dbReference type="ARBA" id="ARBA00013014"/>
    </source>
</evidence>
<feature type="domain" description="Ketopantoate reductase N-terminal" evidence="12">
    <location>
        <begin position="3"/>
        <end position="144"/>
    </location>
</feature>
<comment type="pathway">
    <text evidence="2 11">Cofactor biosynthesis; (R)-pantothenate biosynthesis; (R)-pantoate from 3-methyl-2-oxobutanoate: step 2/2.</text>
</comment>
<reference evidence="15" key="1">
    <citation type="journal article" date="2019" name="Int. J. Syst. Evol. Microbiol.">
        <title>The Global Catalogue of Microorganisms (GCM) 10K type strain sequencing project: providing services to taxonomists for standard genome sequencing and annotation.</title>
        <authorList>
            <consortium name="The Broad Institute Genomics Platform"/>
            <consortium name="The Broad Institute Genome Sequencing Center for Infectious Disease"/>
            <person name="Wu L."/>
            <person name="Ma J."/>
        </authorList>
    </citation>
    <scope>NUCLEOTIDE SEQUENCE [LARGE SCALE GENOMIC DNA]</scope>
    <source>
        <strain evidence="15">CCM 7282</strain>
    </source>
</reference>
<dbReference type="PANTHER" id="PTHR43765:SF2">
    <property type="entry name" value="2-DEHYDROPANTOATE 2-REDUCTASE"/>
    <property type="match status" value="1"/>
</dbReference>
<comment type="catalytic activity">
    <reaction evidence="10 11">
        <text>(R)-pantoate + NADP(+) = 2-dehydropantoate + NADPH + H(+)</text>
        <dbReference type="Rhea" id="RHEA:16233"/>
        <dbReference type="ChEBI" id="CHEBI:11561"/>
        <dbReference type="ChEBI" id="CHEBI:15378"/>
        <dbReference type="ChEBI" id="CHEBI:15980"/>
        <dbReference type="ChEBI" id="CHEBI:57783"/>
        <dbReference type="ChEBI" id="CHEBI:58349"/>
        <dbReference type="EC" id="1.1.1.169"/>
    </reaction>
</comment>
<dbReference type="Pfam" id="PF02558">
    <property type="entry name" value="ApbA"/>
    <property type="match status" value="1"/>
</dbReference>
<feature type="domain" description="Ketopantoate reductase C-terminal" evidence="13">
    <location>
        <begin position="174"/>
        <end position="266"/>
    </location>
</feature>
<dbReference type="PANTHER" id="PTHR43765">
    <property type="entry name" value="2-DEHYDROPANTOATE 2-REDUCTASE-RELATED"/>
    <property type="match status" value="1"/>
</dbReference>
<evidence type="ECO:0000256" key="2">
    <source>
        <dbReference type="ARBA" id="ARBA00004994"/>
    </source>
</evidence>
<dbReference type="Gene3D" id="3.40.50.720">
    <property type="entry name" value="NAD(P)-binding Rossmann-like Domain"/>
    <property type="match status" value="1"/>
</dbReference>
<keyword evidence="8 11" id="KW-0560">Oxidoreductase</keyword>
<evidence type="ECO:0000256" key="5">
    <source>
        <dbReference type="ARBA" id="ARBA00019465"/>
    </source>
</evidence>
<organism evidence="14 15">
    <name type="scientific">Thalassobacillus devorans</name>
    <dbReference type="NCBI Taxonomy" id="279813"/>
    <lineage>
        <taxon>Bacteria</taxon>
        <taxon>Bacillati</taxon>
        <taxon>Bacillota</taxon>
        <taxon>Bacilli</taxon>
        <taxon>Bacillales</taxon>
        <taxon>Bacillaceae</taxon>
        <taxon>Thalassobacillus</taxon>
    </lineage>
</organism>
<gene>
    <name evidence="14" type="primary">panE</name>
    <name evidence="14" type="ORF">GCM10007216_08910</name>
</gene>
<name>A0ABQ1NM12_9BACI</name>
<dbReference type="SUPFAM" id="SSF51735">
    <property type="entry name" value="NAD(P)-binding Rossmann-fold domains"/>
    <property type="match status" value="1"/>
</dbReference>
<dbReference type="InterPro" id="IPR008927">
    <property type="entry name" value="6-PGluconate_DH-like_C_sf"/>
</dbReference>
<dbReference type="NCBIfam" id="TIGR00745">
    <property type="entry name" value="apbA_panE"/>
    <property type="match status" value="1"/>
</dbReference>
<evidence type="ECO:0000256" key="10">
    <source>
        <dbReference type="ARBA" id="ARBA00048793"/>
    </source>
</evidence>
<dbReference type="InterPro" id="IPR013752">
    <property type="entry name" value="KPA_reductase"/>
</dbReference>
<dbReference type="InterPro" id="IPR013328">
    <property type="entry name" value="6PGD_dom2"/>
</dbReference>
<keyword evidence="6 11" id="KW-0566">Pantothenate biosynthesis</keyword>
<comment type="caution">
    <text evidence="14">The sequence shown here is derived from an EMBL/GenBank/DDBJ whole genome shotgun (WGS) entry which is preliminary data.</text>
</comment>
<dbReference type="InterPro" id="IPR013332">
    <property type="entry name" value="KPR_N"/>
</dbReference>
<evidence type="ECO:0000256" key="9">
    <source>
        <dbReference type="ARBA" id="ARBA00032024"/>
    </source>
</evidence>
<dbReference type="InterPro" id="IPR003710">
    <property type="entry name" value="ApbA"/>
</dbReference>
<evidence type="ECO:0000259" key="12">
    <source>
        <dbReference type="Pfam" id="PF02558"/>
    </source>
</evidence>
<dbReference type="EC" id="1.1.1.169" evidence="4 11"/>
<evidence type="ECO:0000256" key="11">
    <source>
        <dbReference type="RuleBase" id="RU362068"/>
    </source>
</evidence>
<evidence type="ECO:0000256" key="1">
    <source>
        <dbReference type="ARBA" id="ARBA00002919"/>
    </source>
</evidence>
<evidence type="ECO:0000313" key="15">
    <source>
        <dbReference type="Proteomes" id="UP000619534"/>
    </source>
</evidence>
<evidence type="ECO:0000259" key="13">
    <source>
        <dbReference type="Pfam" id="PF08546"/>
    </source>
</evidence>
<evidence type="ECO:0000256" key="3">
    <source>
        <dbReference type="ARBA" id="ARBA00007870"/>
    </source>
</evidence>
<dbReference type="Gene3D" id="1.10.1040.10">
    <property type="entry name" value="N-(1-d-carboxylethyl)-l-norvaline Dehydrogenase, domain 2"/>
    <property type="match status" value="1"/>
</dbReference>
<keyword evidence="7 11" id="KW-0521">NADP</keyword>
<dbReference type="SUPFAM" id="SSF48179">
    <property type="entry name" value="6-phosphogluconate dehydrogenase C-terminal domain-like"/>
    <property type="match status" value="1"/>
</dbReference>
<dbReference type="Pfam" id="PF08546">
    <property type="entry name" value="ApbA_C"/>
    <property type="match status" value="1"/>
</dbReference>
<comment type="function">
    <text evidence="1 11">Catalyzes the NADPH-dependent reduction of ketopantoate into pantoic acid.</text>
</comment>
<evidence type="ECO:0000313" key="14">
    <source>
        <dbReference type="EMBL" id="GGC80547.1"/>
    </source>
</evidence>
<proteinExistence type="inferred from homology"/>
<dbReference type="RefSeq" id="WP_062445728.1">
    <property type="nucleotide sequence ID" value="NZ_BMCJ01000001.1"/>
</dbReference>
<evidence type="ECO:0000256" key="7">
    <source>
        <dbReference type="ARBA" id="ARBA00022857"/>
    </source>
</evidence>
<accession>A0ABQ1NM12</accession>
<dbReference type="InterPro" id="IPR050838">
    <property type="entry name" value="Ketopantoate_reductase"/>
</dbReference>
<dbReference type="Proteomes" id="UP000619534">
    <property type="component" value="Unassembled WGS sequence"/>
</dbReference>
<dbReference type="InterPro" id="IPR036291">
    <property type="entry name" value="NAD(P)-bd_dom_sf"/>
</dbReference>